<dbReference type="NCBIfam" id="TIGR00112">
    <property type="entry name" value="proC"/>
    <property type="match status" value="1"/>
</dbReference>
<dbReference type="PANTHER" id="PTHR11645">
    <property type="entry name" value="PYRROLINE-5-CARBOXYLATE REDUCTASE"/>
    <property type="match status" value="1"/>
</dbReference>
<dbReference type="GO" id="GO:0005737">
    <property type="term" value="C:cytoplasm"/>
    <property type="evidence" value="ECO:0007669"/>
    <property type="project" value="UniProtKB-SubCell"/>
</dbReference>
<dbReference type="InterPro" id="IPR029036">
    <property type="entry name" value="P5CR_dimer"/>
</dbReference>
<dbReference type="UniPathway" id="UPA00098">
    <property type="reaction ID" value="UER00361"/>
</dbReference>
<feature type="domain" description="Pyrroline-5-carboxylate reductase dimerisation" evidence="10">
    <location>
        <begin position="150"/>
        <end position="254"/>
    </location>
</feature>
<name>A0A8E6EZ40_9BACT</name>
<keyword evidence="2 4" id="KW-0521">NADP</keyword>
<comment type="pathway">
    <text evidence="4 7">Amino-acid biosynthesis; L-proline biosynthesis; L-proline from L-glutamate 5-semialdehyde: step 1/1.</text>
</comment>
<dbReference type="GO" id="GO:0055129">
    <property type="term" value="P:L-proline biosynthetic process"/>
    <property type="evidence" value="ECO:0007669"/>
    <property type="project" value="UniProtKB-UniRule"/>
</dbReference>
<accession>A0A8E6EZ40</accession>
<dbReference type="SUPFAM" id="SSF51735">
    <property type="entry name" value="NAD(P)-binding Rossmann-fold domains"/>
    <property type="match status" value="1"/>
</dbReference>
<dbReference type="KEGG" id="tsph:KIH39_05335"/>
<dbReference type="AlphaFoldDB" id="A0A8E6EZ40"/>
<comment type="similarity">
    <text evidence="1 4 7">Belongs to the pyrroline-5-carboxylate reductase family.</text>
</comment>
<dbReference type="EC" id="1.5.1.2" evidence="4 5"/>
<evidence type="ECO:0000256" key="1">
    <source>
        <dbReference type="ARBA" id="ARBA00005525"/>
    </source>
</evidence>
<comment type="function">
    <text evidence="4">Catalyzes the reduction of 1-pyrroline-5-carboxylate (PCA) to L-proline.</text>
</comment>
<dbReference type="Gene3D" id="1.10.3730.10">
    <property type="entry name" value="ProC C-terminal domain-like"/>
    <property type="match status" value="1"/>
</dbReference>
<feature type="domain" description="Pyrroline-5-carboxylate reductase catalytic N-terminal" evidence="9">
    <location>
        <begin position="1"/>
        <end position="87"/>
    </location>
</feature>
<evidence type="ECO:0000256" key="5">
    <source>
        <dbReference type="NCBIfam" id="TIGR00112"/>
    </source>
</evidence>
<evidence type="ECO:0000256" key="7">
    <source>
        <dbReference type="RuleBase" id="RU003903"/>
    </source>
</evidence>
<dbReference type="InterPro" id="IPR008927">
    <property type="entry name" value="6-PGluconate_DH-like_C_sf"/>
</dbReference>
<evidence type="ECO:0000313" key="12">
    <source>
        <dbReference type="Proteomes" id="UP000676194"/>
    </source>
</evidence>
<keyword evidence="4 7" id="KW-0028">Amino-acid biosynthesis</keyword>
<keyword evidence="12" id="KW-1185">Reference proteome</keyword>
<dbReference type="PANTHER" id="PTHR11645:SF0">
    <property type="entry name" value="PYRROLINE-5-CARBOXYLATE REDUCTASE 3"/>
    <property type="match status" value="1"/>
</dbReference>
<comment type="catalytic activity">
    <reaction evidence="4">
        <text>L-proline + NAD(+) = (S)-1-pyrroline-5-carboxylate + NADH + 2 H(+)</text>
        <dbReference type="Rhea" id="RHEA:14105"/>
        <dbReference type="ChEBI" id="CHEBI:15378"/>
        <dbReference type="ChEBI" id="CHEBI:17388"/>
        <dbReference type="ChEBI" id="CHEBI:57540"/>
        <dbReference type="ChEBI" id="CHEBI:57945"/>
        <dbReference type="ChEBI" id="CHEBI:60039"/>
        <dbReference type="EC" id="1.5.1.2"/>
    </reaction>
</comment>
<comment type="subcellular location">
    <subcellularLocation>
        <location evidence="4">Cytoplasm</location>
    </subcellularLocation>
</comment>
<dbReference type="GO" id="GO:0004735">
    <property type="term" value="F:pyrroline-5-carboxylate reductase activity"/>
    <property type="evidence" value="ECO:0007669"/>
    <property type="project" value="UniProtKB-UniRule"/>
</dbReference>
<evidence type="ECO:0000313" key="11">
    <source>
        <dbReference type="EMBL" id="QVL33338.1"/>
    </source>
</evidence>
<dbReference type="InterPro" id="IPR000304">
    <property type="entry name" value="Pyrroline-COOH_reductase"/>
</dbReference>
<comment type="catalytic activity">
    <reaction evidence="4 7">
        <text>L-proline + NADP(+) = (S)-1-pyrroline-5-carboxylate + NADPH + 2 H(+)</text>
        <dbReference type="Rhea" id="RHEA:14109"/>
        <dbReference type="ChEBI" id="CHEBI:15378"/>
        <dbReference type="ChEBI" id="CHEBI:17388"/>
        <dbReference type="ChEBI" id="CHEBI:57783"/>
        <dbReference type="ChEBI" id="CHEBI:58349"/>
        <dbReference type="ChEBI" id="CHEBI:60039"/>
        <dbReference type="EC" id="1.5.1.2"/>
    </reaction>
</comment>
<dbReference type="HAMAP" id="MF_01925">
    <property type="entry name" value="P5C_reductase"/>
    <property type="match status" value="1"/>
</dbReference>
<keyword evidence="4" id="KW-0963">Cytoplasm</keyword>
<reference evidence="11" key="1">
    <citation type="submission" date="2021-05" db="EMBL/GenBank/DDBJ databases">
        <title>Complete genome sequence of the cellulolytic planctomycete Telmatocola sphagniphila SP2T and characterization of the first cellulase from planctomycetes.</title>
        <authorList>
            <person name="Rakitin A.L."/>
            <person name="Beletsky A.V."/>
            <person name="Naumoff D.G."/>
            <person name="Kulichevskaya I.S."/>
            <person name="Mardanov A.V."/>
            <person name="Ravin N.V."/>
            <person name="Dedysh S.N."/>
        </authorList>
    </citation>
    <scope>NUCLEOTIDE SEQUENCE</scope>
    <source>
        <strain evidence="11">SP2T</strain>
    </source>
</reference>
<feature type="region of interest" description="Disordered" evidence="8">
    <location>
        <begin position="23"/>
        <end position="45"/>
    </location>
</feature>
<evidence type="ECO:0000259" key="10">
    <source>
        <dbReference type="Pfam" id="PF14748"/>
    </source>
</evidence>
<organism evidence="11 12">
    <name type="scientific">Telmatocola sphagniphila</name>
    <dbReference type="NCBI Taxonomy" id="1123043"/>
    <lineage>
        <taxon>Bacteria</taxon>
        <taxon>Pseudomonadati</taxon>
        <taxon>Planctomycetota</taxon>
        <taxon>Planctomycetia</taxon>
        <taxon>Gemmatales</taxon>
        <taxon>Gemmataceae</taxon>
    </lineage>
</organism>
<dbReference type="InterPro" id="IPR036291">
    <property type="entry name" value="NAD(P)-bd_dom_sf"/>
</dbReference>
<evidence type="ECO:0000256" key="3">
    <source>
        <dbReference type="ARBA" id="ARBA00023002"/>
    </source>
</evidence>
<dbReference type="Pfam" id="PF03807">
    <property type="entry name" value="F420_oxidored"/>
    <property type="match status" value="1"/>
</dbReference>
<feature type="binding site" evidence="6">
    <location>
        <position position="45"/>
    </location>
    <ligand>
        <name>NADPH</name>
        <dbReference type="ChEBI" id="CHEBI:57783"/>
    </ligand>
</feature>
<evidence type="ECO:0000256" key="4">
    <source>
        <dbReference type="HAMAP-Rule" id="MF_01925"/>
    </source>
</evidence>
<dbReference type="Pfam" id="PF14748">
    <property type="entry name" value="P5CR_dimer"/>
    <property type="match status" value="1"/>
</dbReference>
<gene>
    <name evidence="4 11" type="primary">proC</name>
    <name evidence="11" type="ORF">KIH39_05335</name>
</gene>
<dbReference type="Gene3D" id="3.40.50.720">
    <property type="entry name" value="NAD(P)-binding Rossmann-like Domain"/>
    <property type="match status" value="1"/>
</dbReference>
<dbReference type="InterPro" id="IPR053790">
    <property type="entry name" value="P5CR-like_CS"/>
</dbReference>
<evidence type="ECO:0000256" key="6">
    <source>
        <dbReference type="PIRSR" id="PIRSR000193-1"/>
    </source>
</evidence>
<proteinExistence type="inferred from homology"/>
<sequence>MATALALGWIRAGFFKPSQIVGSSRTERSRKKFEQGTGSKTSHDNAKIARTSDLLVLSVKPKFLADAMDSIRESLKPEALIVSVVAGVPISKIAEGLGDKRAIVRVMPNTPCLVGQGVSGIAFGPHVSDGFQQLIYQLFSSVGMANVVPENLIDAVNGISGCGPAYAFLMIEALADGAVKMGIARDMAISMAAQTLLGASKMVLETQQHPAALKDAVCSPAGTTIAGIHELEKAGVRAALMNAVQAATHRAHELGKQ</sequence>
<keyword evidence="4 7" id="KW-0641">Proline biosynthesis</keyword>
<dbReference type="PROSITE" id="PS00521">
    <property type="entry name" value="P5CR"/>
    <property type="match status" value="1"/>
</dbReference>
<feature type="binding site" evidence="6">
    <location>
        <position position="24"/>
    </location>
    <ligand>
        <name>NADP(+)</name>
        <dbReference type="ChEBI" id="CHEBI:58349"/>
    </ligand>
</feature>
<dbReference type="EMBL" id="CP074694">
    <property type="protein sequence ID" value="QVL33338.1"/>
    <property type="molecule type" value="Genomic_DNA"/>
</dbReference>
<dbReference type="InterPro" id="IPR028939">
    <property type="entry name" value="P5C_Rdtase_cat_N"/>
</dbReference>
<dbReference type="PIRSF" id="PIRSF000193">
    <property type="entry name" value="Pyrrol-5-carb_rd"/>
    <property type="match status" value="1"/>
</dbReference>
<evidence type="ECO:0000256" key="8">
    <source>
        <dbReference type="SAM" id="MobiDB-lite"/>
    </source>
</evidence>
<protein>
    <recommendedName>
        <fullName evidence="4 5">Pyrroline-5-carboxylate reductase</fullName>
        <shortName evidence="4">P5C reductase</shortName>
        <shortName evidence="4">P5CR</shortName>
        <ecNumber evidence="4 5">1.5.1.2</ecNumber>
    </recommendedName>
    <alternativeName>
        <fullName evidence="4">PCA reductase</fullName>
    </alternativeName>
</protein>
<dbReference type="Proteomes" id="UP000676194">
    <property type="component" value="Chromosome"/>
</dbReference>
<dbReference type="SUPFAM" id="SSF48179">
    <property type="entry name" value="6-phosphogluconate dehydrogenase C-terminal domain-like"/>
    <property type="match status" value="1"/>
</dbReference>
<keyword evidence="3 4" id="KW-0560">Oxidoreductase</keyword>
<dbReference type="FunFam" id="1.10.3730.10:FF:000001">
    <property type="entry name" value="Pyrroline-5-carboxylate reductase"/>
    <property type="match status" value="1"/>
</dbReference>
<evidence type="ECO:0000259" key="9">
    <source>
        <dbReference type="Pfam" id="PF03807"/>
    </source>
</evidence>
<evidence type="ECO:0000256" key="2">
    <source>
        <dbReference type="ARBA" id="ARBA00022857"/>
    </source>
</evidence>